<dbReference type="Pfam" id="PF01590">
    <property type="entry name" value="GAF"/>
    <property type="match status" value="1"/>
</dbReference>
<organism evidence="2 3">
    <name type="scientific">Tianweitania aestuarii</name>
    <dbReference type="NCBI Taxonomy" id="2814886"/>
    <lineage>
        <taxon>Bacteria</taxon>
        <taxon>Pseudomonadati</taxon>
        <taxon>Pseudomonadota</taxon>
        <taxon>Alphaproteobacteria</taxon>
        <taxon>Hyphomicrobiales</taxon>
        <taxon>Phyllobacteriaceae</taxon>
        <taxon>Tianweitania</taxon>
    </lineage>
</organism>
<dbReference type="Pfam" id="PF00563">
    <property type="entry name" value="EAL"/>
    <property type="match status" value="1"/>
</dbReference>
<dbReference type="SUPFAM" id="SSF55781">
    <property type="entry name" value="GAF domain-like"/>
    <property type="match status" value="1"/>
</dbReference>
<evidence type="ECO:0000313" key="2">
    <source>
        <dbReference type="EMBL" id="MBS9722396.1"/>
    </source>
</evidence>
<evidence type="ECO:0000313" key="3">
    <source>
        <dbReference type="Proteomes" id="UP001297272"/>
    </source>
</evidence>
<dbReference type="EMBL" id="JAFMNX010000005">
    <property type="protein sequence ID" value="MBS9722396.1"/>
    <property type="molecule type" value="Genomic_DNA"/>
</dbReference>
<dbReference type="PROSITE" id="PS50883">
    <property type="entry name" value="EAL"/>
    <property type="match status" value="1"/>
</dbReference>
<dbReference type="Proteomes" id="UP001297272">
    <property type="component" value="Unassembled WGS sequence"/>
</dbReference>
<dbReference type="InterPro" id="IPR043128">
    <property type="entry name" value="Rev_trsase/Diguanyl_cyclase"/>
</dbReference>
<feature type="domain" description="EAL" evidence="1">
    <location>
        <begin position="314"/>
        <end position="568"/>
    </location>
</feature>
<dbReference type="SMART" id="SM00065">
    <property type="entry name" value="GAF"/>
    <property type="match status" value="1"/>
</dbReference>
<proteinExistence type="predicted"/>
<dbReference type="CDD" id="cd01948">
    <property type="entry name" value="EAL"/>
    <property type="match status" value="1"/>
</dbReference>
<dbReference type="Gene3D" id="3.20.20.450">
    <property type="entry name" value="EAL domain"/>
    <property type="match status" value="1"/>
</dbReference>
<dbReference type="PANTHER" id="PTHR33121:SF19">
    <property type="entry name" value="CYCLIC DI-GMP PHOSPHODIESTERASE PA2567"/>
    <property type="match status" value="1"/>
</dbReference>
<accession>A0ABS5RZF1</accession>
<dbReference type="SMART" id="SM00267">
    <property type="entry name" value="GGDEF"/>
    <property type="match status" value="1"/>
</dbReference>
<dbReference type="InterPro" id="IPR001633">
    <property type="entry name" value="EAL_dom"/>
</dbReference>
<dbReference type="InterPro" id="IPR050706">
    <property type="entry name" value="Cyclic-di-GMP_PDE-like"/>
</dbReference>
<dbReference type="Gene3D" id="3.30.70.270">
    <property type="match status" value="1"/>
</dbReference>
<dbReference type="InterPro" id="IPR029016">
    <property type="entry name" value="GAF-like_dom_sf"/>
</dbReference>
<dbReference type="SUPFAM" id="SSF55073">
    <property type="entry name" value="Nucleotide cyclase"/>
    <property type="match status" value="1"/>
</dbReference>
<evidence type="ECO:0000259" key="1">
    <source>
        <dbReference type="PROSITE" id="PS50883"/>
    </source>
</evidence>
<protein>
    <submittedName>
        <fullName evidence="2">EAL domain-containing protein</fullName>
    </submittedName>
</protein>
<dbReference type="SUPFAM" id="SSF141868">
    <property type="entry name" value="EAL domain-like"/>
    <property type="match status" value="1"/>
</dbReference>
<dbReference type="Gene3D" id="3.30.450.40">
    <property type="match status" value="1"/>
</dbReference>
<dbReference type="InterPro" id="IPR035919">
    <property type="entry name" value="EAL_sf"/>
</dbReference>
<dbReference type="InterPro" id="IPR029787">
    <property type="entry name" value="Nucleotide_cyclase"/>
</dbReference>
<comment type="caution">
    <text evidence="2">The sequence shown here is derived from an EMBL/GenBank/DDBJ whole genome shotgun (WGS) entry which is preliminary data.</text>
</comment>
<dbReference type="InterPro" id="IPR000160">
    <property type="entry name" value="GGDEF_dom"/>
</dbReference>
<reference evidence="2 3" key="1">
    <citation type="submission" date="2021-03" db="EMBL/GenBank/DDBJ databases">
        <title>Tianweitania aestuarii sp. nov., isolated from a tidal flat.</title>
        <authorList>
            <person name="Park S."/>
            <person name="Yoon J.-H."/>
        </authorList>
    </citation>
    <scope>NUCLEOTIDE SEQUENCE [LARGE SCALE GENOMIC DNA]</scope>
    <source>
        <strain evidence="2 3">BSSL-BM11</strain>
    </source>
</reference>
<dbReference type="RefSeq" id="WP_213986041.1">
    <property type="nucleotide sequence ID" value="NZ_JAFMNX010000005.1"/>
</dbReference>
<dbReference type="SMART" id="SM00052">
    <property type="entry name" value="EAL"/>
    <property type="match status" value="1"/>
</dbReference>
<gene>
    <name evidence="2" type="ORF">JYU29_17015</name>
</gene>
<keyword evidence="3" id="KW-1185">Reference proteome</keyword>
<dbReference type="InterPro" id="IPR003018">
    <property type="entry name" value="GAF"/>
</dbReference>
<sequence>MDDTSNQEAYDRIARIAQEVFDMPVVLITFMDGHRQWFKSHLGTDRRENTPDQSFCRVPIATGKTTVVENALGDDRFCGLNDVVDGPGLRFYAGAPLMTHDGFAVGTLCLFDIKQRSFAPEQVRMLEDLAALVMIQVKSDRDIGRVDPLTRLPNRIQFLLSLQDMVRADPGRTCWIVLVDVIDNRNANDVIGALGIDFYNEQVRHAATILKRHLPGNTVYHVGGAYLAFMLDGAQDTPHALIEQLDTDLREPLVTSRGIPSALNPCFGIRSAGLMEMSSPDVLRTVLSAAREARLSERLFATYNSDHDDAQKRMYSLLSDLPEALRSQKQLYLVYQPRIDVASRRCIAAEALLRWNHPIWGPVSPAELFPLVDKTGLIHEVTDWVMRNVLRQIAAWKAAGIDLTVSFNISSKNLFEDDLVSRLSEVLDATGVDPKRLEIEVVEDMNLDNSHIAFSRLSAIRDLGITVAIDDFGSGYSNLAYLLSLPATTLKIDRSLVAQALTDHNAAVTVPTVIKLGHDLGYHMVAEGVELPETFEQLRQWGCDEVQGYLFGRPMEPKAFESWLAASNKALLASA</sequence>
<name>A0ABS5RZF1_9HYPH</name>
<dbReference type="PANTHER" id="PTHR33121">
    <property type="entry name" value="CYCLIC DI-GMP PHOSPHODIESTERASE PDEF"/>
    <property type="match status" value="1"/>
</dbReference>